<dbReference type="InterPro" id="IPR002347">
    <property type="entry name" value="SDR_fam"/>
</dbReference>
<gene>
    <name evidence="4" type="ORF">FJR48_10850</name>
</gene>
<dbReference type="PRINTS" id="PR00081">
    <property type="entry name" value="GDHRDH"/>
</dbReference>
<comment type="similarity">
    <text evidence="1 3">Belongs to the short-chain dehydrogenases/reductases (SDR) family.</text>
</comment>
<dbReference type="EMBL" id="CP043617">
    <property type="protein sequence ID" value="QFR50200.1"/>
    <property type="molecule type" value="Genomic_DNA"/>
</dbReference>
<proteinExistence type="inferred from homology"/>
<dbReference type="InterPro" id="IPR050259">
    <property type="entry name" value="SDR"/>
</dbReference>
<dbReference type="InterPro" id="IPR020904">
    <property type="entry name" value="Sc_DH/Rdtase_CS"/>
</dbReference>
<keyword evidence="5" id="KW-1185">Reference proteome</keyword>
<evidence type="ECO:0000313" key="5">
    <source>
        <dbReference type="Proteomes" id="UP000326944"/>
    </source>
</evidence>
<protein>
    <submittedName>
        <fullName evidence="4">SDR family oxidoreductase</fullName>
    </submittedName>
</protein>
<dbReference type="KEGG" id="sulg:FJR48_10850"/>
<evidence type="ECO:0000256" key="1">
    <source>
        <dbReference type="ARBA" id="ARBA00006484"/>
    </source>
</evidence>
<dbReference type="PANTHER" id="PTHR42879">
    <property type="entry name" value="3-OXOACYL-(ACYL-CARRIER-PROTEIN) REDUCTASE"/>
    <property type="match status" value="1"/>
</dbReference>
<evidence type="ECO:0000256" key="2">
    <source>
        <dbReference type="ARBA" id="ARBA00023002"/>
    </source>
</evidence>
<dbReference type="InterPro" id="IPR036291">
    <property type="entry name" value="NAD(P)-bd_dom_sf"/>
</dbReference>
<dbReference type="PRINTS" id="PR00080">
    <property type="entry name" value="SDRFAMILY"/>
</dbReference>
<dbReference type="RefSeq" id="WP_152308148.1">
    <property type="nucleotide sequence ID" value="NZ_CP043617.1"/>
</dbReference>
<name>A0A5P8P3U0_9BACT</name>
<dbReference type="SUPFAM" id="SSF51735">
    <property type="entry name" value="NAD(P)-binding Rossmann-fold domains"/>
    <property type="match status" value="1"/>
</dbReference>
<evidence type="ECO:0000256" key="3">
    <source>
        <dbReference type="RuleBase" id="RU000363"/>
    </source>
</evidence>
<dbReference type="FunFam" id="3.40.50.720:FF:000173">
    <property type="entry name" value="3-oxoacyl-[acyl-carrier protein] reductase"/>
    <property type="match status" value="1"/>
</dbReference>
<dbReference type="PANTHER" id="PTHR42879:SF2">
    <property type="entry name" value="3-OXOACYL-[ACYL-CARRIER-PROTEIN] REDUCTASE FABG"/>
    <property type="match status" value="1"/>
</dbReference>
<dbReference type="PROSITE" id="PS00061">
    <property type="entry name" value="ADH_SHORT"/>
    <property type="match status" value="1"/>
</dbReference>
<dbReference type="GO" id="GO:0016491">
    <property type="term" value="F:oxidoreductase activity"/>
    <property type="evidence" value="ECO:0007669"/>
    <property type="project" value="UniProtKB-KW"/>
</dbReference>
<dbReference type="Pfam" id="PF00106">
    <property type="entry name" value="adh_short"/>
    <property type="match status" value="1"/>
</dbReference>
<dbReference type="Proteomes" id="UP000326944">
    <property type="component" value="Chromosome"/>
</dbReference>
<sequence>MKKVLVTGSTGAIGEACARYFHDNGYFVYLHYRSQEAKAKEIQAELENSEILGFDIVNKEDVFSKLESLEIDVLVNNAGITKDNLFFFMQDNEWSDVINTSVNGTYNVTKAVLKNMISNKNGSIINVASVSGLVGNTGQTNYSAAKGAMIAFTKALSQEVARYKIRVNTVAPGLIESDMTKDLPLKELKKTIPLRRIGKAEDVAETVFFLGDKASYITGETVNISGGMVIT</sequence>
<organism evidence="4 5">
    <name type="scientific">Sulfurimonas lithotrophica</name>
    <dbReference type="NCBI Taxonomy" id="2590022"/>
    <lineage>
        <taxon>Bacteria</taxon>
        <taxon>Pseudomonadati</taxon>
        <taxon>Campylobacterota</taxon>
        <taxon>Epsilonproteobacteria</taxon>
        <taxon>Campylobacterales</taxon>
        <taxon>Sulfurimonadaceae</taxon>
        <taxon>Sulfurimonas</taxon>
    </lineage>
</organism>
<reference evidence="4 5" key="1">
    <citation type="submission" date="2019-09" db="EMBL/GenBank/DDBJ databases">
        <title>Sulfurimonas gotlandica sp. nov., a chemoautotrophic and psychrotolerant epsilonproteobacterium isolated from a pelagic redoxcline, and an emended description of the genus Sulfurimonas.</title>
        <authorList>
            <person name="Wang S."/>
            <person name="Jiang L."/>
            <person name="Shao S."/>
        </authorList>
    </citation>
    <scope>NUCLEOTIDE SEQUENCE [LARGE SCALE GENOMIC DNA]</scope>
    <source>
        <strain evidence="4 5">GYSZ_1</strain>
    </source>
</reference>
<evidence type="ECO:0000313" key="4">
    <source>
        <dbReference type="EMBL" id="QFR50200.1"/>
    </source>
</evidence>
<keyword evidence="2" id="KW-0560">Oxidoreductase</keyword>
<dbReference type="GO" id="GO:0032787">
    <property type="term" value="P:monocarboxylic acid metabolic process"/>
    <property type="evidence" value="ECO:0007669"/>
    <property type="project" value="UniProtKB-ARBA"/>
</dbReference>
<dbReference type="OrthoDB" id="9804774at2"/>
<dbReference type="Gene3D" id="3.40.50.720">
    <property type="entry name" value="NAD(P)-binding Rossmann-like Domain"/>
    <property type="match status" value="1"/>
</dbReference>
<dbReference type="AlphaFoldDB" id="A0A5P8P3U0"/>
<accession>A0A5P8P3U0</accession>